<sequence>MRRRLTILFVDAMVFSMIAAAALWLFGFESPVSEAAEPFAGPELTASAAALAAEIPDGLVPVGARVIPERSPHLIMPGDKVDLSRGAGETPLLRGVQIVSIAPPLMEGDDRVHVTFALEPYEASRLKDLRDSNLLSMRLAGIGPTAATEGFPSAGPAEIITLRFEEASWERRITAE</sequence>
<comment type="caution">
    <text evidence="1">The sequence shown here is derived from an EMBL/GenBank/DDBJ whole genome shotgun (WGS) entry which is preliminary data.</text>
</comment>
<dbReference type="EMBL" id="JANIBC010000004">
    <property type="protein sequence ID" value="MCQ8185190.1"/>
    <property type="molecule type" value="Genomic_DNA"/>
</dbReference>
<dbReference type="AlphaFoldDB" id="A0A9X2RHR5"/>
<accession>A0A9X2RHR5</accession>
<reference evidence="1" key="1">
    <citation type="submission" date="2022-07" db="EMBL/GenBank/DDBJ databases">
        <title>Parvularcula maris sp. nov., an algicidal bacterium isolated from seawater.</title>
        <authorList>
            <person name="Li F."/>
        </authorList>
    </citation>
    <scope>NUCLEOTIDE SEQUENCE</scope>
    <source>
        <strain evidence="1">BGMRC 0090</strain>
    </source>
</reference>
<keyword evidence="2" id="KW-1185">Reference proteome</keyword>
<evidence type="ECO:0000313" key="1">
    <source>
        <dbReference type="EMBL" id="MCQ8185190.1"/>
    </source>
</evidence>
<dbReference type="Proteomes" id="UP001142610">
    <property type="component" value="Unassembled WGS sequence"/>
</dbReference>
<protein>
    <submittedName>
        <fullName evidence="1">Uncharacterized protein</fullName>
    </submittedName>
</protein>
<dbReference type="RefSeq" id="WP_256619057.1">
    <property type="nucleotide sequence ID" value="NZ_JANIBC010000004.1"/>
</dbReference>
<name>A0A9X2RHR5_9PROT</name>
<organism evidence="1 2">
    <name type="scientific">Parvularcula maris</name>
    <dbReference type="NCBI Taxonomy" id="2965077"/>
    <lineage>
        <taxon>Bacteria</taxon>
        <taxon>Pseudomonadati</taxon>
        <taxon>Pseudomonadota</taxon>
        <taxon>Alphaproteobacteria</taxon>
        <taxon>Parvularculales</taxon>
        <taxon>Parvularculaceae</taxon>
        <taxon>Parvularcula</taxon>
    </lineage>
</organism>
<proteinExistence type="predicted"/>
<gene>
    <name evidence="1" type="ORF">NOG11_07265</name>
</gene>
<evidence type="ECO:0000313" key="2">
    <source>
        <dbReference type="Proteomes" id="UP001142610"/>
    </source>
</evidence>